<name>A0ABT9WT37_9BACI</name>
<feature type="transmembrane region" description="Helical" evidence="12">
    <location>
        <begin position="180"/>
        <end position="201"/>
    </location>
</feature>
<dbReference type="EMBL" id="JAUSTT010000011">
    <property type="protein sequence ID" value="MDQ0176298.1"/>
    <property type="molecule type" value="Genomic_DNA"/>
</dbReference>
<dbReference type="GO" id="GO:0016491">
    <property type="term" value="F:oxidoreductase activity"/>
    <property type="evidence" value="ECO:0007669"/>
    <property type="project" value="UniProtKB-KW"/>
</dbReference>
<comment type="similarity">
    <text evidence="2 12">Belongs to the cytochrome ubiquinol oxidase subunit 1 family.</text>
</comment>
<keyword evidence="13" id="KW-0560">Oxidoreductase</keyword>
<keyword evidence="7 12" id="KW-0479">Metal-binding</keyword>
<feature type="transmembrane region" description="Helical" evidence="12">
    <location>
        <begin position="15"/>
        <end position="38"/>
    </location>
</feature>
<evidence type="ECO:0000256" key="8">
    <source>
        <dbReference type="ARBA" id="ARBA00022982"/>
    </source>
</evidence>
<evidence type="ECO:0000256" key="10">
    <source>
        <dbReference type="ARBA" id="ARBA00023004"/>
    </source>
</evidence>
<evidence type="ECO:0000256" key="7">
    <source>
        <dbReference type="ARBA" id="ARBA00022723"/>
    </source>
</evidence>
<evidence type="ECO:0000256" key="6">
    <source>
        <dbReference type="ARBA" id="ARBA00022692"/>
    </source>
</evidence>
<evidence type="ECO:0000256" key="9">
    <source>
        <dbReference type="ARBA" id="ARBA00022989"/>
    </source>
</evidence>
<evidence type="ECO:0000256" key="5">
    <source>
        <dbReference type="ARBA" id="ARBA00022617"/>
    </source>
</evidence>
<protein>
    <submittedName>
        <fullName evidence="13">Cytochrome d ubiquinol oxidase subunit I</fullName>
        <ecNumber evidence="13">1.10.3.-</ecNumber>
    </submittedName>
</protein>
<dbReference type="PIRSF" id="PIRSF006446">
    <property type="entry name" value="Cyt_quinol_oxidase_1"/>
    <property type="match status" value="1"/>
</dbReference>
<comment type="subcellular location">
    <subcellularLocation>
        <location evidence="1">Cell membrane</location>
        <topology evidence="1">Multi-pass membrane protein</topology>
    </subcellularLocation>
</comment>
<dbReference type="PANTHER" id="PTHR30365:SF14">
    <property type="entry name" value="CYTOCHROME BD MENAQUINOL OXIDASE SUBUNIT I-RELATED"/>
    <property type="match status" value="1"/>
</dbReference>
<reference evidence="13 14" key="1">
    <citation type="submission" date="2023-07" db="EMBL/GenBank/DDBJ databases">
        <title>Genomic Encyclopedia of Type Strains, Phase IV (KMG-IV): sequencing the most valuable type-strain genomes for metagenomic binning, comparative biology and taxonomic classification.</title>
        <authorList>
            <person name="Goeker M."/>
        </authorList>
    </citation>
    <scope>NUCLEOTIDE SEQUENCE [LARGE SCALE GENOMIC DNA]</scope>
    <source>
        <strain evidence="13 14">DSM 23837</strain>
    </source>
</reference>
<evidence type="ECO:0000256" key="11">
    <source>
        <dbReference type="ARBA" id="ARBA00023136"/>
    </source>
</evidence>
<keyword evidence="14" id="KW-1185">Reference proteome</keyword>
<dbReference type="PANTHER" id="PTHR30365">
    <property type="entry name" value="CYTOCHROME D UBIQUINOL OXIDASE"/>
    <property type="match status" value="1"/>
</dbReference>
<evidence type="ECO:0000256" key="1">
    <source>
        <dbReference type="ARBA" id="ARBA00004651"/>
    </source>
</evidence>
<feature type="transmembrane region" description="Helical" evidence="12">
    <location>
        <begin position="99"/>
        <end position="116"/>
    </location>
</feature>
<dbReference type="Proteomes" id="UP001223586">
    <property type="component" value="Unassembled WGS sequence"/>
</dbReference>
<evidence type="ECO:0000313" key="14">
    <source>
        <dbReference type="Proteomes" id="UP001223586"/>
    </source>
</evidence>
<gene>
    <name evidence="13" type="ORF">J2S08_002135</name>
</gene>
<keyword evidence="5 12" id="KW-0349">Heme</keyword>
<proteinExistence type="inferred from homology"/>
<keyword evidence="10 12" id="KW-0408">Iron</keyword>
<feature type="transmembrane region" description="Helical" evidence="12">
    <location>
        <begin position="213"/>
        <end position="236"/>
    </location>
</feature>
<dbReference type="EC" id="1.10.3.-" evidence="13"/>
<organism evidence="13 14">
    <name type="scientific">Bacillus chungangensis</name>
    <dbReference type="NCBI Taxonomy" id="587633"/>
    <lineage>
        <taxon>Bacteria</taxon>
        <taxon>Bacillati</taxon>
        <taxon>Bacillota</taxon>
        <taxon>Bacilli</taxon>
        <taxon>Bacillales</taxon>
        <taxon>Bacillaceae</taxon>
        <taxon>Bacillus</taxon>
    </lineage>
</organism>
<keyword evidence="6 12" id="KW-0812">Transmembrane</keyword>
<dbReference type="RefSeq" id="WP_307229336.1">
    <property type="nucleotide sequence ID" value="NZ_JAUSTT010000011.1"/>
</dbReference>
<evidence type="ECO:0000256" key="4">
    <source>
        <dbReference type="ARBA" id="ARBA00022475"/>
    </source>
</evidence>
<evidence type="ECO:0000313" key="13">
    <source>
        <dbReference type="EMBL" id="MDQ0176298.1"/>
    </source>
</evidence>
<dbReference type="InterPro" id="IPR002585">
    <property type="entry name" value="Cyt-d_ubiquinol_oxidase_su_1"/>
</dbReference>
<keyword evidence="8 12" id="KW-0249">Electron transport</keyword>
<sequence>MDSVIISRSLFGSSLAFHIIFATLGVGIPFMILIVEILRKITGDEDYGVMAKRWTKGFAVLLGVAIPSGTIVGVQMNLLWPGFMELVGQTIALPFQIEIYAFFLEAIFMSIYVYAADRLSPNIRIITVFFVALGASASAVLITAANTFMNTPAGFTYENGEIIDVDPWAAFFNPSYVTSAIHVLLSALMTGAFAITSVAAYKLLKTRNKPREAIFHHKAFILSLIIGGIMSVGTAVNGHQAAQELHQYQPEKLAAAEGLFESQTNAPLVLGGFADPKTHTVKYGIEIPGMLSLLAGNSFDEYVRGLYEFPEENWPPLYTHTLFNIMVGIGTFLIFLVGFVFVVYFVRKKKGLPRWLFRLLVLVGPLSMLGIEAGWVFSCSGRQPWTVYHIQRVEDAATASANTMLLVLFLSLYLLLAIIVVIVLLAYFKRKPLANDLNNVKRKGLET</sequence>
<feature type="transmembrane region" description="Helical" evidence="12">
    <location>
        <begin position="58"/>
        <end position="79"/>
    </location>
</feature>
<keyword evidence="4 12" id="KW-1003">Cell membrane</keyword>
<accession>A0ABT9WT37</accession>
<feature type="transmembrane region" description="Helical" evidence="12">
    <location>
        <begin position="322"/>
        <end position="346"/>
    </location>
</feature>
<keyword evidence="11 12" id="KW-0472">Membrane</keyword>
<feature type="transmembrane region" description="Helical" evidence="12">
    <location>
        <begin position="404"/>
        <end position="428"/>
    </location>
</feature>
<keyword evidence="3 12" id="KW-0813">Transport</keyword>
<feature type="transmembrane region" description="Helical" evidence="12">
    <location>
        <begin position="355"/>
        <end position="377"/>
    </location>
</feature>
<dbReference type="Pfam" id="PF01654">
    <property type="entry name" value="Cyt_bd_oxida_I"/>
    <property type="match status" value="1"/>
</dbReference>
<evidence type="ECO:0000256" key="3">
    <source>
        <dbReference type="ARBA" id="ARBA00022448"/>
    </source>
</evidence>
<feature type="transmembrane region" description="Helical" evidence="12">
    <location>
        <begin position="128"/>
        <end position="149"/>
    </location>
</feature>
<evidence type="ECO:0000256" key="2">
    <source>
        <dbReference type="ARBA" id="ARBA00009819"/>
    </source>
</evidence>
<comment type="caution">
    <text evidence="13">The sequence shown here is derived from an EMBL/GenBank/DDBJ whole genome shotgun (WGS) entry which is preliminary data.</text>
</comment>
<evidence type="ECO:0000256" key="12">
    <source>
        <dbReference type="PIRNR" id="PIRNR006446"/>
    </source>
</evidence>
<keyword evidence="9 12" id="KW-1133">Transmembrane helix</keyword>